<feature type="compositionally biased region" description="Polar residues" evidence="2">
    <location>
        <begin position="336"/>
        <end position="348"/>
    </location>
</feature>
<dbReference type="EMBL" id="HG992981">
    <property type="protein sequence ID" value="CAE7173876.1"/>
    <property type="molecule type" value="Genomic_DNA"/>
</dbReference>
<feature type="coiled-coil region" evidence="1">
    <location>
        <begin position="22"/>
        <end position="49"/>
    </location>
</feature>
<feature type="region of interest" description="Disordered" evidence="2">
    <location>
        <begin position="331"/>
        <end position="412"/>
    </location>
</feature>
<accession>A0A6S6W291</accession>
<evidence type="ECO:0000256" key="2">
    <source>
        <dbReference type="SAM" id="MobiDB-lite"/>
    </source>
</evidence>
<organism evidence="3 4">
    <name type="scientific">Pyrenophora teres f. teres</name>
    <dbReference type="NCBI Taxonomy" id="97479"/>
    <lineage>
        <taxon>Eukaryota</taxon>
        <taxon>Fungi</taxon>
        <taxon>Dikarya</taxon>
        <taxon>Ascomycota</taxon>
        <taxon>Pezizomycotina</taxon>
        <taxon>Dothideomycetes</taxon>
        <taxon>Pleosporomycetidae</taxon>
        <taxon>Pleosporales</taxon>
        <taxon>Pleosporineae</taxon>
        <taxon>Pleosporaceae</taxon>
        <taxon>Pyrenophora</taxon>
    </lineage>
</organism>
<reference evidence="3" key="1">
    <citation type="submission" date="2021-02" db="EMBL/GenBank/DDBJ databases">
        <authorList>
            <person name="Syme A R."/>
            <person name="Syme A R."/>
            <person name="Moolhuijzen P."/>
        </authorList>
    </citation>
    <scope>NUCLEOTIDE SEQUENCE</scope>
    <source>
        <strain evidence="3">W1-1</strain>
    </source>
</reference>
<dbReference type="AlphaFoldDB" id="A0A6S6W291"/>
<evidence type="ECO:0000256" key="1">
    <source>
        <dbReference type="SAM" id="Coils"/>
    </source>
</evidence>
<name>A0A6S6W291_9PLEO</name>
<protein>
    <submittedName>
        <fullName evidence="3">Uncharacterized protein</fullName>
    </submittedName>
</protein>
<feature type="region of interest" description="Disordered" evidence="2">
    <location>
        <begin position="465"/>
        <end position="512"/>
    </location>
</feature>
<proteinExistence type="predicted"/>
<evidence type="ECO:0000313" key="4">
    <source>
        <dbReference type="Proteomes" id="UP000472372"/>
    </source>
</evidence>
<gene>
    <name evidence="3" type="ORF">PTTW11_05522</name>
</gene>
<evidence type="ECO:0000313" key="3">
    <source>
        <dbReference type="EMBL" id="CAE7173876.1"/>
    </source>
</evidence>
<dbReference type="Proteomes" id="UP000472372">
    <property type="component" value="Chromosome 5"/>
</dbReference>
<sequence>MLTTDELVRAAKAKHGNCDNTIAGLGNRIRQLEDDVQEWETNHTECSDQENTLKSLAELLRLQRDHRDDRIIFESLGQHLSQHENCSTKLDQVQKQLQGLRKESDAHHGTNENQPLKVLIEQTVVSTTHAQRPVEPDSSSLEELKKVEKDISHLCAHIRRVIEAFPGTDPDAKALYERMLETTKTWTRDDIRRSPKGLNQSAALIDLVREALISYDILYKSYASLLEKLQLQVGSMKEMEGTVAKLAKYGHGWKEDCLALMEKVKGEHATAAARQSDFFKKLEAKDKVIVELQAMLNSILDEDEAGTCLPRPRAHSLDYFHTYPTSSWYSKPWRGDSTTSAQPLQDSASDSEERPSSRAAMPPPKEPASKAVKRKESGRNLAKFVVNNENSVMSEAYRPGQTPFDNNGPLPQRVENVLKRRSAPERTPAASSSVPEIGQQTQDLLLSSLSSQDTVRAQIEARATPDNATSIQHTESVLSDPVVSARENTPNRVQRAPTSAPIGDTTDPVASHTEETPNWVQQALGSESLVDMAMGGPQDQAIQLAENILQSNQESDAVATPAEHRDSLYAEPTPTAEAIAEARRGKARAITPDIGRRSSRAASRQASQWPDSDVLRSAAAHNTQTEIHFNTGPIDPRILVEMDVKKIAEDGLTILAAHAWQEAKEYHWPITERIDETKWRLISLTFLCSIPKELTEELFGGNLASAILQHRNHGVQELFADGSPWTDNHNTRSPCIYIRTLCDSKTGRSLAPNELYEVLHRLRLYAKEHLTEEEIDLVVAVDEQPALVQGKHRHVKEGRRHFFGGKFADEHSNNRARQLLSFCDSCEEWLSPLSLPDRSNPIGFPFAYIGYAMTFSKRIVQHNSGNASGSSWFMNLFLAACRAVLKDGQTHWGFLSYTIGYCASEEEVAVAEALMTILTGAWYQIGTGFGVHPPGENVFSAEFRTTPYREAQEVWRICQKFRDEHTPYLKNISSEIQKIKEYPEKCKRRRAALRAEQLDLLEEAHIINERVAAEKNRIRQDVSGNLVEIYNAYNSIQAKCMNLEELVLFRKR</sequence>
<keyword evidence="1" id="KW-0175">Coiled coil</keyword>
<feature type="compositionally biased region" description="Polar residues" evidence="2">
    <location>
        <begin position="466"/>
        <end position="477"/>
    </location>
</feature>